<organism evidence="13 14">
    <name type="scientific">Molorchus minor</name>
    <dbReference type="NCBI Taxonomy" id="1323400"/>
    <lineage>
        <taxon>Eukaryota</taxon>
        <taxon>Metazoa</taxon>
        <taxon>Ecdysozoa</taxon>
        <taxon>Arthropoda</taxon>
        <taxon>Hexapoda</taxon>
        <taxon>Insecta</taxon>
        <taxon>Pterygota</taxon>
        <taxon>Neoptera</taxon>
        <taxon>Endopterygota</taxon>
        <taxon>Coleoptera</taxon>
        <taxon>Polyphaga</taxon>
        <taxon>Cucujiformia</taxon>
        <taxon>Chrysomeloidea</taxon>
        <taxon>Cerambycidae</taxon>
        <taxon>Lamiinae</taxon>
        <taxon>Monochamini</taxon>
        <taxon>Molorchus</taxon>
    </lineage>
</organism>
<dbReference type="Gene3D" id="2.60.470.10">
    <property type="entry name" value="Acid-sensing ion channels like domains"/>
    <property type="match status" value="1"/>
</dbReference>
<dbReference type="InterPro" id="IPR001873">
    <property type="entry name" value="ENaC"/>
</dbReference>
<evidence type="ECO:0000256" key="12">
    <source>
        <dbReference type="RuleBase" id="RU000679"/>
    </source>
</evidence>
<evidence type="ECO:0000256" key="1">
    <source>
        <dbReference type="ARBA" id="ARBA00004141"/>
    </source>
</evidence>
<evidence type="ECO:0000313" key="13">
    <source>
        <dbReference type="EMBL" id="KAJ8971226.1"/>
    </source>
</evidence>
<evidence type="ECO:0000256" key="10">
    <source>
        <dbReference type="ARBA" id="ARBA00023201"/>
    </source>
</evidence>
<comment type="subcellular location">
    <subcellularLocation>
        <location evidence="1">Membrane</location>
        <topology evidence="1">Multi-pass membrane protein</topology>
    </subcellularLocation>
</comment>
<keyword evidence="9" id="KW-0472">Membrane</keyword>
<evidence type="ECO:0000256" key="8">
    <source>
        <dbReference type="ARBA" id="ARBA00023065"/>
    </source>
</evidence>
<accession>A0ABQ9J1T3</accession>
<keyword evidence="10 12" id="KW-0739">Sodium transport</keyword>
<dbReference type="Proteomes" id="UP001162164">
    <property type="component" value="Unassembled WGS sequence"/>
</dbReference>
<keyword evidence="3 12" id="KW-0813">Transport</keyword>
<evidence type="ECO:0000256" key="9">
    <source>
        <dbReference type="ARBA" id="ARBA00023136"/>
    </source>
</evidence>
<evidence type="ECO:0000256" key="3">
    <source>
        <dbReference type="ARBA" id="ARBA00022448"/>
    </source>
</evidence>
<evidence type="ECO:0000256" key="5">
    <source>
        <dbReference type="ARBA" id="ARBA00022692"/>
    </source>
</evidence>
<keyword evidence="4 12" id="KW-0894">Sodium channel</keyword>
<keyword evidence="8 12" id="KW-0406">Ion transport</keyword>
<keyword evidence="7" id="KW-0915">Sodium</keyword>
<comment type="caution">
    <text evidence="13">The sequence shown here is derived from an EMBL/GenBank/DDBJ whole genome shotgun (WGS) entry which is preliminary data.</text>
</comment>
<sequence length="175" mass="19984">MGCAPPAITKTNRKIFVKGFLIGTSSLKISRDEQSNVIMTIAKSSWLHTRESLNHQNRQKKKGGKKRKKPGVFFFGKIGNQFGINYESLKSDQKIEHPYRKKCSDILISCKWNEKNFKCCDEMLPLQTEYGVCYSINSLHTKASSSLQLMSNRETGPGELWLQTDEDVRPYSEIS</sequence>
<keyword evidence="5 12" id="KW-0812">Transmembrane</keyword>
<evidence type="ECO:0000313" key="14">
    <source>
        <dbReference type="Proteomes" id="UP001162164"/>
    </source>
</evidence>
<evidence type="ECO:0000256" key="11">
    <source>
        <dbReference type="ARBA" id="ARBA00023303"/>
    </source>
</evidence>
<evidence type="ECO:0000256" key="4">
    <source>
        <dbReference type="ARBA" id="ARBA00022461"/>
    </source>
</evidence>
<gene>
    <name evidence="13" type="ORF">NQ317_008815</name>
</gene>
<reference evidence="13" key="1">
    <citation type="journal article" date="2023" name="Insect Mol. Biol.">
        <title>Genome sequencing provides insights into the evolution of gene families encoding plant cell wall-degrading enzymes in longhorned beetles.</title>
        <authorList>
            <person name="Shin N.R."/>
            <person name="Okamura Y."/>
            <person name="Kirsch R."/>
            <person name="Pauchet Y."/>
        </authorList>
    </citation>
    <scope>NUCLEOTIDE SEQUENCE</scope>
    <source>
        <strain evidence="13">MMC_N1</strain>
    </source>
</reference>
<protein>
    <submittedName>
        <fullName evidence="13">Uncharacterized protein</fullName>
    </submittedName>
</protein>
<keyword evidence="6" id="KW-1133">Transmembrane helix</keyword>
<evidence type="ECO:0000256" key="6">
    <source>
        <dbReference type="ARBA" id="ARBA00022989"/>
    </source>
</evidence>
<proteinExistence type="inferred from homology"/>
<evidence type="ECO:0000256" key="2">
    <source>
        <dbReference type="ARBA" id="ARBA00007193"/>
    </source>
</evidence>
<keyword evidence="14" id="KW-1185">Reference proteome</keyword>
<comment type="similarity">
    <text evidence="2 12">Belongs to the amiloride-sensitive sodium channel (TC 1.A.6) family.</text>
</comment>
<dbReference type="Pfam" id="PF00858">
    <property type="entry name" value="ASC"/>
    <property type="match status" value="1"/>
</dbReference>
<evidence type="ECO:0000256" key="7">
    <source>
        <dbReference type="ARBA" id="ARBA00023053"/>
    </source>
</evidence>
<dbReference type="EMBL" id="JAPWTJ010001511">
    <property type="protein sequence ID" value="KAJ8971226.1"/>
    <property type="molecule type" value="Genomic_DNA"/>
</dbReference>
<name>A0ABQ9J1T3_9CUCU</name>
<keyword evidence="11 12" id="KW-0407">Ion channel</keyword>